<dbReference type="AlphaFoldDB" id="A0A1Y1RUT4"/>
<evidence type="ECO:0000256" key="3">
    <source>
        <dbReference type="ARBA" id="ARBA00023159"/>
    </source>
</evidence>
<dbReference type="InterPro" id="IPR003313">
    <property type="entry name" value="AraC-bd"/>
</dbReference>
<dbReference type="STRING" id="1963862.B4O97_15810"/>
<evidence type="ECO:0000256" key="4">
    <source>
        <dbReference type="ARBA" id="ARBA00023163"/>
    </source>
</evidence>
<evidence type="ECO:0000313" key="7">
    <source>
        <dbReference type="Proteomes" id="UP000192343"/>
    </source>
</evidence>
<keyword evidence="4" id="KW-0804">Transcription</keyword>
<evidence type="ECO:0000259" key="5">
    <source>
        <dbReference type="PROSITE" id="PS01124"/>
    </source>
</evidence>
<dbReference type="InterPro" id="IPR050204">
    <property type="entry name" value="AraC_XylS_family_regulators"/>
</dbReference>
<proteinExistence type="predicted"/>
<dbReference type="SUPFAM" id="SSF51215">
    <property type="entry name" value="Regulatory protein AraC"/>
    <property type="match status" value="1"/>
</dbReference>
<dbReference type="GO" id="GO:0003700">
    <property type="term" value="F:DNA-binding transcription factor activity"/>
    <property type="evidence" value="ECO:0007669"/>
    <property type="project" value="InterPro"/>
</dbReference>
<dbReference type="PROSITE" id="PS01124">
    <property type="entry name" value="HTH_ARAC_FAMILY_2"/>
    <property type="match status" value="1"/>
</dbReference>
<dbReference type="GO" id="GO:0043565">
    <property type="term" value="F:sequence-specific DNA binding"/>
    <property type="evidence" value="ECO:0007669"/>
    <property type="project" value="InterPro"/>
</dbReference>
<reference evidence="6 7" key="1">
    <citation type="submission" date="2017-03" db="EMBL/GenBank/DDBJ databases">
        <title>Draft Genome sequence of Marispirochaeta sp. strain JC444.</title>
        <authorList>
            <person name="Shivani Y."/>
            <person name="Subhash Y."/>
            <person name="Sasikala C."/>
            <person name="Ramana C."/>
        </authorList>
    </citation>
    <scope>NUCLEOTIDE SEQUENCE [LARGE SCALE GENOMIC DNA]</scope>
    <source>
        <strain evidence="6 7">JC444</strain>
    </source>
</reference>
<evidence type="ECO:0000256" key="1">
    <source>
        <dbReference type="ARBA" id="ARBA00023015"/>
    </source>
</evidence>
<dbReference type="SMART" id="SM00342">
    <property type="entry name" value="HTH_ARAC"/>
    <property type="match status" value="1"/>
</dbReference>
<dbReference type="Gene3D" id="2.60.120.280">
    <property type="entry name" value="Regulatory protein AraC"/>
    <property type="match status" value="1"/>
</dbReference>
<dbReference type="InterPro" id="IPR037923">
    <property type="entry name" value="HTH-like"/>
</dbReference>
<protein>
    <recommendedName>
        <fullName evidence="5">HTH araC/xylS-type domain-containing protein</fullName>
    </recommendedName>
</protein>
<organism evidence="6 7">
    <name type="scientific">Marispirochaeta aestuarii</name>
    <dbReference type="NCBI Taxonomy" id="1963862"/>
    <lineage>
        <taxon>Bacteria</taxon>
        <taxon>Pseudomonadati</taxon>
        <taxon>Spirochaetota</taxon>
        <taxon>Spirochaetia</taxon>
        <taxon>Spirochaetales</taxon>
        <taxon>Spirochaetaceae</taxon>
        <taxon>Marispirochaeta</taxon>
    </lineage>
</organism>
<keyword evidence="2" id="KW-0238">DNA-binding</keyword>
<dbReference type="InterPro" id="IPR018060">
    <property type="entry name" value="HTH_AraC"/>
</dbReference>
<dbReference type="CDD" id="cd06986">
    <property type="entry name" value="cupin_MmsR-like_N"/>
    <property type="match status" value="1"/>
</dbReference>
<accession>A0A1Y1RUT4</accession>
<dbReference type="Proteomes" id="UP000192343">
    <property type="component" value="Unassembled WGS sequence"/>
</dbReference>
<dbReference type="EMBL" id="MWQY01000020">
    <property type="protein sequence ID" value="ORC32759.1"/>
    <property type="molecule type" value="Genomic_DNA"/>
</dbReference>
<dbReference type="PANTHER" id="PTHR46796:SF7">
    <property type="entry name" value="ARAC FAMILY TRANSCRIPTIONAL REGULATOR"/>
    <property type="match status" value="1"/>
</dbReference>
<dbReference type="Pfam" id="PF02311">
    <property type="entry name" value="AraC_binding"/>
    <property type="match status" value="1"/>
</dbReference>
<dbReference type="Gene3D" id="1.10.10.60">
    <property type="entry name" value="Homeodomain-like"/>
    <property type="match status" value="2"/>
</dbReference>
<dbReference type="PANTHER" id="PTHR46796">
    <property type="entry name" value="HTH-TYPE TRANSCRIPTIONAL ACTIVATOR RHAS-RELATED"/>
    <property type="match status" value="1"/>
</dbReference>
<dbReference type="InterPro" id="IPR018062">
    <property type="entry name" value="HTH_AraC-typ_CS"/>
</dbReference>
<dbReference type="PROSITE" id="PS00041">
    <property type="entry name" value="HTH_ARAC_FAMILY_1"/>
    <property type="match status" value="1"/>
</dbReference>
<dbReference type="SUPFAM" id="SSF46689">
    <property type="entry name" value="Homeodomain-like"/>
    <property type="match status" value="1"/>
</dbReference>
<dbReference type="Pfam" id="PF12833">
    <property type="entry name" value="HTH_18"/>
    <property type="match status" value="1"/>
</dbReference>
<gene>
    <name evidence="6" type="ORF">B4O97_15810</name>
</gene>
<keyword evidence="3" id="KW-0010">Activator</keyword>
<keyword evidence="1" id="KW-0805">Transcription regulation</keyword>
<name>A0A1Y1RUT4_9SPIO</name>
<feature type="domain" description="HTH araC/xylS-type" evidence="5">
    <location>
        <begin position="188"/>
        <end position="286"/>
    </location>
</feature>
<keyword evidence="7" id="KW-1185">Reference proteome</keyword>
<evidence type="ECO:0000313" key="6">
    <source>
        <dbReference type="EMBL" id="ORC32759.1"/>
    </source>
</evidence>
<dbReference type="InterPro" id="IPR009057">
    <property type="entry name" value="Homeodomain-like_sf"/>
</dbReference>
<sequence length="286" mass="32520">MWRMKSGAEFFNTIVPSADINLLFTGYEQCPPEKACGGIRAHFLLHYVLSGGGTVLTGKTTSRISAGDLFCYYPEQPLCYTADPLRPWKFAWVGFTGTRAGEILRSSSGGAPLTIHTHPSPSRMESLFESLFRQQEKRHEGFNLVSEGILLEILGELCRARRSYPESVPDHATPADPGAADLRSFYVEKMKQFIQSNYQNAITVQHVVDYIGIDRSYASRIFHRIEKRTIQRYLIDLRMTQARRLLAEKRLSIVNVARSVGYQDYATFERRFRQEHGRSPGSFPDV</sequence>
<evidence type="ECO:0000256" key="2">
    <source>
        <dbReference type="ARBA" id="ARBA00023125"/>
    </source>
</evidence>
<comment type="caution">
    <text evidence="6">The sequence shown here is derived from an EMBL/GenBank/DDBJ whole genome shotgun (WGS) entry which is preliminary data.</text>
</comment>